<dbReference type="GO" id="GO:0009236">
    <property type="term" value="P:cobalamin biosynthetic process"/>
    <property type="evidence" value="ECO:0007669"/>
    <property type="project" value="UniProtKB-UniRule"/>
</dbReference>
<dbReference type="InterPro" id="IPR027417">
    <property type="entry name" value="P-loop_NTPase"/>
</dbReference>
<feature type="active site" description="Nucleophile" evidence="7">
    <location>
        <position position="353"/>
    </location>
</feature>
<dbReference type="CDD" id="cd03130">
    <property type="entry name" value="GATase1_CobB"/>
    <property type="match status" value="1"/>
</dbReference>
<dbReference type="Proteomes" id="UP000318834">
    <property type="component" value="Unassembled WGS sequence"/>
</dbReference>
<comment type="miscellaneous">
    <text evidence="7">The a and c carboxylates of cobyrinate are activated for nucleophilic attack via formation of a phosphorylated intermediate by ATP. CbiA catalyzes first the amidation of the c-carboxylate, and then that of the a-carboxylate.</text>
</comment>
<keyword evidence="2 7" id="KW-0436">Ligase</keyword>
<dbReference type="InterPro" id="IPR029062">
    <property type="entry name" value="Class_I_gatase-like"/>
</dbReference>
<evidence type="ECO:0000313" key="10">
    <source>
        <dbReference type="EMBL" id="TMI77243.1"/>
    </source>
</evidence>
<evidence type="ECO:0000256" key="4">
    <source>
        <dbReference type="ARBA" id="ARBA00022840"/>
    </source>
</evidence>
<feature type="domain" description="CobB/CobQ-like glutamine amidotransferase" evidence="9">
    <location>
        <begin position="271"/>
        <end position="462"/>
    </location>
</feature>
<keyword evidence="3 7" id="KW-0547">Nucleotide-binding</keyword>
<dbReference type="UniPathway" id="UPA00148">
    <property type="reaction ID" value="UER00231"/>
</dbReference>
<accession>A0A537J126</accession>
<comment type="cofactor">
    <cofactor evidence="1 7">
        <name>Mg(2+)</name>
        <dbReference type="ChEBI" id="CHEBI:18420"/>
    </cofactor>
</comment>
<keyword evidence="4 7" id="KW-0067">ATP-binding</keyword>
<dbReference type="GO" id="GO:0005524">
    <property type="term" value="F:ATP binding"/>
    <property type="evidence" value="ECO:0007669"/>
    <property type="project" value="UniProtKB-UniRule"/>
</dbReference>
<dbReference type="Gene3D" id="3.40.50.300">
    <property type="entry name" value="P-loop containing nucleotide triphosphate hydrolases"/>
    <property type="match status" value="2"/>
</dbReference>
<proteinExistence type="inferred from homology"/>
<dbReference type="AlphaFoldDB" id="A0A537J126"/>
<dbReference type="PANTHER" id="PTHR43873">
    <property type="entry name" value="COBYRINATE A,C-DIAMIDE SYNTHASE"/>
    <property type="match status" value="1"/>
</dbReference>
<evidence type="ECO:0000259" key="9">
    <source>
        <dbReference type="Pfam" id="PF07685"/>
    </source>
</evidence>
<dbReference type="EC" id="6.3.5.11" evidence="7"/>
<dbReference type="Pfam" id="PF01656">
    <property type="entry name" value="CbiA"/>
    <property type="match status" value="1"/>
</dbReference>
<keyword evidence="5 7" id="KW-0460">Magnesium</keyword>
<dbReference type="InterPro" id="IPR002586">
    <property type="entry name" value="CobQ/CobB/MinD/ParA_Nub-bd_dom"/>
</dbReference>
<keyword evidence="6 7" id="KW-0315">Glutamine amidotransferase</keyword>
<evidence type="ECO:0000256" key="2">
    <source>
        <dbReference type="ARBA" id="ARBA00022598"/>
    </source>
</evidence>
<feature type="domain" description="CobQ/CobB/MinD/ParA nucleotide binding" evidence="8">
    <location>
        <begin position="24"/>
        <end position="213"/>
    </location>
</feature>
<sequence>MECQGCGGEPVEPHPLIPMHIPRLIIAGTHSGVGKTSVTLGLLRALRRRGLTVQPFKVGPDFLDPGLHTIAADAAGARISRNLDAWLLPHATVVELFARAAENADIAIAEGMMGLYDGVDGRSDAGSTAEISKLLHAPVILVLDAAGAVRSAAASAMGFAGFDPEVIIAGVIADRVGGSRHERWLRDALQTAGVPLLGVLPWDDRLRLPERHLGLVPAAEHASGDAVEALGDSVEAHVDVDALLRAANLAPPLVVRGPLCFPPMPVPETVTIGVARDEAFSFYYQDGLDLLESRGARLVPFSPIHDRSLPDVHGLYLGGGFPEVHAAALSENTRMRAAVRNAAASGIPVYAECGGLMYLAQQLVDGAGREHAMAGVLPVSTSMQPRLAALGYVTLQATTDTLLLRNGESVRGHEFHFSTVTANGPVEFGFASEGGRGIAEGRDGICTSSLLASYTHLHFASHPAMAERFVEACKRYKSGIRD</sequence>
<dbReference type="PANTHER" id="PTHR43873:SF1">
    <property type="entry name" value="COBYRINATE A,C-DIAMIDE SYNTHASE"/>
    <property type="match status" value="1"/>
</dbReference>
<evidence type="ECO:0000313" key="11">
    <source>
        <dbReference type="Proteomes" id="UP000318834"/>
    </source>
</evidence>
<dbReference type="SUPFAM" id="SSF52317">
    <property type="entry name" value="Class I glutamine amidotransferase-like"/>
    <property type="match status" value="1"/>
</dbReference>
<dbReference type="PROSITE" id="PS51274">
    <property type="entry name" value="GATASE_COBBQ"/>
    <property type="match status" value="1"/>
</dbReference>
<evidence type="ECO:0000256" key="1">
    <source>
        <dbReference type="ARBA" id="ARBA00001946"/>
    </source>
</evidence>
<protein>
    <recommendedName>
        <fullName evidence="7">Cobyrinate a,c-diamide synthase</fullName>
        <ecNumber evidence="7">6.3.5.11</ecNumber>
    </recommendedName>
    <alternativeName>
        <fullName evidence="7">Cobyrinic acid a,c-diamide synthetase</fullName>
    </alternativeName>
</protein>
<dbReference type="SUPFAM" id="SSF52540">
    <property type="entry name" value="P-loop containing nucleoside triphosphate hydrolases"/>
    <property type="match status" value="1"/>
</dbReference>
<comment type="similarity">
    <text evidence="7">Belongs to the CobB/CbiA family.</text>
</comment>
<evidence type="ECO:0000256" key="6">
    <source>
        <dbReference type="ARBA" id="ARBA00022962"/>
    </source>
</evidence>
<comment type="caution">
    <text evidence="10">The sequence shown here is derived from an EMBL/GenBank/DDBJ whole genome shotgun (WGS) entry which is preliminary data.</text>
</comment>
<gene>
    <name evidence="7" type="primary">cbiA</name>
    <name evidence="10" type="ORF">E6H05_00755</name>
</gene>
<dbReference type="NCBIfam" id="TIGR00379">
    <property type="entry name" value="cobB"/>
    <property type="match status" value="1"/>
</dbReference>
<dbReference type="InterPro" id="IPR011698">
    <property type="entry name" value="GATase_3"/>
</dbReference>
<dbReference type="Pfam" id="PF07685">
    <property type="entry name" value="GATase_3"/>
    <property type="match status" value="1"/>
</dbReference>
<dbReference type="Gene3D" id="3.40.50.880">
    <property type="match status" value="1"/>
</dbReference>
<keyword evidence="7" id="KW-0169">Cobalamin biosynthesis</keyword>
<evidence type="ECO:0000256" key="3">
    <source>
        <dbReference type="ARBA" id="ARBA00022741"/>
    </source>
</evidence>
<comment type="function">
    <text evidence="7">Catalyzes the ATP-dependent amidation of the two carboxylate groups at positions a and c of cobyrinate, using either L-glutamine or ammonia as the nitrogen source.</text>
</comment>
<evidence type="ECO:0000259" key="8">
    <source>
        <dbReference type="Pfam" id="PF01656"/>
    </source>
</evidence>
<name>A0A537J126_9BACT</name>
<dbReference type="GO" id="GO:0042242">
    <property type="term" value="F:cobyrinic acid a,c-diamide synthase activity"/>
    <property type="evidence" value="ECO:0007669"/>
    <property type="project" value="UniProtKB-UniRule"/>
</dbReference>
<organism evidence="10 11">
    <name type="scientific">Candidatus Segetimicrobium genomatis</name>
    <dbReference type="NCBI Taxonomy" id="2569760"/>
    <lineage>
        <taxon>Bacteria</taxon>
        <taxon>Bacillati</taxon>
        <taxon>Candidatus Sysuimicrobiota</taxon>
        <taxon>Candidatus Sysuimicrobiia</taxon>
        <taxon>Candidatus Sysuimicrobiales</taxon>
        <taxon>Candidatus Segetimicrobiaceae</taxon>
        <taxon>Candidatus Segetimicrobium</taxon>
    </lineage>
</organism>
<comment type="domain">
    <text evidence="7">Comprises of two domains. The C-terminal domain contains the binding site for glutamine and catalyzes the hydrolysis of this substrate to glutamate and ammonia. The N-terminal domain is anticipated to bind ATP and cobyrinate and catalyzes the ultimate synthesis of the diamide product. The ammonia produced via the glutaminase domain is probably translocated to the adjacent domain via a molecular tunnel, where it reacts with an activated intermediate.</text>
</comment>
<evidence type="ECO:0000256" key="7">
    <source>
        <dbReference type="HAMAP-Rule" id="MF_00027"/>
    </source>
</evidence>
<dbReference type="NCBIfam" id="NF002204">
    <property type="entry name" value="PRK01077.1"/>
    <property type="match status" value="1"/>
</dbReference>
<evidence type="ECO:0000256" key="5">
    <source>
        <dbReference type="ARBA" id="ARBA00022842"/>
    </source>
</evidence>
<feature type="site" description="Increases nucleophilicity of active site Cys" evidence="7">
    <location>
        <position position="456"/>
    </location>
</feature>
<dbReference type="HAMAP" id="MF_00027">
    <property type="entry name" value="CobB_CbiA"/>
    <property type="match status" value="1"/>
</dbReference>
<reference evidence="10 11" key="1">
    <citation type="journal article" date="2019" name="Nat. Microbiol.">
        <title>Mediterranean grassland soil C-N compound turnover is dependent on rainfall and depth, and is mediated by genomically divergent microorganisms.</title>
        <authorList>
            <person name="Diamond S."/>
            <person name="Andeer P.F."/>
            <person name="Li Z."/>
            <person name="Crits-Christoph A."/>
            <person name="Burstein D."/>
            <person name="Anantharaman K."/>
            <person name="Lane K.R."/>
            <person name="Thomas B.C."/>
            <person name="Pan C."/>
            <person name="Northen T.R."/>
            <person name="Banfield J.F."/>
        </authorList>
    </citation>
    <scope>NUCLEOTIDE SEQUENCE [LARGE SCALE GENOMIC DNA]</scope>
    <source>
        <strain evidence="10">NP_8</strain>
    </source>
</reference>
<dbReference type="EMBL" id="VBAP01000005">
    <property type="protein sequence ID" value="TMI77243.1"/>
    <property type="molecule type" value="Genomic_DNA"/>
</dbReference>
<dbReference type="InterPro" id="IPR004484">
    <property type="entry name" value="CbiA/CobB_synth"/>
</dbReference>
<comment type="pathway">
    <text evidence="7">Cofactor biosynthesis; adenosylcobalamin biosynthesis; cob(II)yrinate a,c-diamide from sirohydrochlorin (anaerobic route): step 10/10.</text>
</comment>
<comment type="catalytic activity">
    <reaction evidence="7">
        <text>cob(II)yrinate + 2 L-glutamine + 2 ATP + 2 H2O = cob(II)yrinate a,c diamide + 2 L-glutamate + 2 ADP + 2 phosphate + 2 H(+)</text>
        <dbReference type="Rhea" id="RHEA:26289"/>
        <dbReference type="ChEBI" id="CHEBI:15377"/>
        <dbReference type="ChEBI" id="CHEBI:15378"/>
        <dbReference type="ChEBI" id="CHEBI:29985"/>
        <dbReference type="ChEBI" id="CHEBI:30616"/>
        <dbReference type="ChEBI" id="CHEBI:43474"/>
        <dbReference type="ChEBI" id="CHEBI:58359"/>
        <dbReference type="ChEBI" id="CHEBI:58537"/>
        <dbReference type="ChEBI" id="CHEBI:58894"/>
        <dbReference type="ChEBI" id="CHEBI:456216"/>
        <dbReference type="EC" id="6.3.5.11"/>
    </reaction>
</comment>